<sequence>MSVYESHVDKRIGEIEETYRTSYWEGLLKTPGFAWFLLTDGLKKVRDSKHPHDTVGGIGQMVSAPLSLIVYPICSPFLR</sequence>
<comment type="caution">
    <text evidence="1">The sequence shown here is derived from an EMBL/GenBank/DDBJ whole genome shotgun (WGS) entry which is preliminary data.</text>
</comment>
<dbReference type="AlphaFoldDB" id="A0A0G0Y8E3"/>
<accession>A0A0G0Y8E3</accession>
<evidence type="ECO:0000313" key="1">
    <source>
        <dbReference type="EMBL" id="KKS33017.1"/>
    </source>
</evidence>
<dbReference type="STRING" id="1618356.UU93_C0003G0025"/>
<proteinExistence type="predicted"/>
<protein>
    <submittedName>
        <fullName evidence="1">Uncharacterized protein</fullName>
    </submittedName>
</protein>
<dbReference type="EMBL" id="LCCN01000003">
    <property type="protein sequence ID" value="KKS33017.1"/>
    <property type="molecule type" value="Genomic_DNA"/>
</dbReference>
<dbReference type="Proteomes" id="UP000034160">
    <property type="component" value="Unassembled WGS sequence"/>
</dbReference>
<evidence type="ECO:0000313" key="2">
    <source>
        <dbReference type="Proteomes" id="UP000034160"/>
    </source>
</evidence>
<gene>
    <name evidence="1" type="ORF">UU93_C0003G0025</name>
</gene>
<reference evidence="1 2" key="1">
    <citation type="journal article" date="2015" name="Nature">
        <title>rRNA introns, odd ribosomes, and small enigmatic genomes across a large radiation of phyla.</title>
        <authorList>
            <person name="Brown C.T."/>
            <person name="Hug L.A."/>
            <person name="Thomas B.C."/>
            <person name="Sharon I."/>
            <person name="Castelle C.J."/>
            <person name="Singh A."/>
            <person name="Wilkins M.J."/>
            <person name="Williams K.H."/>
            <person name="Banfield J.F."/>
        </authorList>
    </citation>
    <scope>NUCLEOTIDE SEQUENCE [LARGE SCALE GENOMIC DNA]</scope>
</reference>
<name>A0A0G0Y8E3_9BACT</name>
<organism evidence="1 2">
    <name type="scientific">Candidatus Amesbacteria bacterium GW2011_GWA2_42_12</name>
    <dbReference type="NCBI Taxonomy" id="1618356"/>
    <lineage>
        <taxon>Bacteria</taxon>
        <taxon>Candidatus Amesiibacteriota</taxon>
    </lineage>
</organism>